<accession>A0ABS6BNF6</accession>
<comment type="subcellular location">
    <subcellularLocation>
        <location evidence="2">Cell membrane</location>
        <topology evidence="2">Lipid-anchor</topology>
    </subcellularLocation>
</comment>
<dbReference type="RefSeq" id="WP_216327311.1">
    <property type="nucleotide sequence ID" value="NZ_JAHKRT010000009.1"/>
</dbReference>
<proteinExistence type="inferred from homology"/>
<keyword evidence="2" id="KW-0812">Transmembrane</keyword>
<dbReference type="PANTHER" id="PTHR30203:SF25">
    <property type="entry name" value="OUTER MEMBRANE PROTEIN-RELATED"/>
    <property type="match status" value="1"/>
</dbReference>
<keyword evidence="2" id="KW-0472">Membrane</keyword>
<protein>
    <submittedName>
        <fullName evidence="3">Efflux transporter outer membrane subunit</fullName>
    </submittedName>
</protein>
<evidence type="ECO:0000256" key="1">
    <source>
        <dbReference type="ARBA" id="ARBA00007613"/>
    </source>
</evidence>
<comment type="similarity">
    <text evidence="1 2">Belongs to the outer membrane factor (OMF) (TC 1.B.17) family.</text>
</comment>
<organism evidence="3 4">
    <name type="scientific">Sphingomonas quercus</name>
    <dbReference type="NCBI Taxonomy" id="2842451"/>
    <lineage>
        <taxon>Bacteria</taxon>
        <taxon>Pseudomonadati</taxon>
        <taxon>Pseudomonadota</taxon>
        <taxon>Alphaproteobacteria</taxon>
        <taxon>Sphingomonadales</taxon>
        <taxon>Sphingomonadaceae</taxon>
        <taxon>Sphingomonas</taxon>
    </lineage>
</organism>
<dbReference type="PANTHER" id="PTHR30203">
    <property type="entry name" value="OUTER MEMBRANE CATION EFFLUX PROTEIN"/>
    <property type="match status" value="1"/>
</dbReference>
<sequence length="482" mass="50769">MRPILPLLSLAIMLGGCTVGRDYAGPPAAAPKAAGGAGFVRADEGQFTPEAPAARWWEALGDPALDALVVKALAANPDLATARARLRQARATFRVEKANGMPSVSASALYAHARIPGFDFGGDDNGDSGDSDGGGTSNLNLYNLGFDASWEIDLFGGRRRTVEAARASAEAAEASLADAQVSLSADVAQAYVNLRDRQTRIALNNASVAMQEQMLALSRQRLDRGTASRLDVTRLEGQLDTTRAQIVPLNAERDAYLNQLAILTGEEPGALDATLGAEGKLPLPPATVAIGDPATMLRRRPDIRAAERTLASDTARIGAVEAARFPKLSFMGLIGIGGTSLSALSHLDDFAAIAAPQLSWSFLDFGRARANIEKAEGVRDEAEARYRAAVLAALRDAESALSRFRYRRVEVATFARAKASADEAVRLSAERYKAGTTTLIDLLDAQRQQVAAAQSLSLAEAGLAGDFVAIQKALGLGWSDAG</sequence>
<dbReference type="InterPro" id="IPR010131">
    <property type="entry name" value="MdtP/NodT-like"/>
</dbReference>
<dbReference type="NCBIfam" id="TIGR01845">
    <property type="entry name" value="outer_NodT"/>
    <property type="match status" value="1"/>
</dbReference>
<name>A0ABS6BNF6_9SPHN</name>
<comment type="caution">
    <text evidence="3">The sequence shown here is derived from an EMBL/GenBank/DDBJ whole genome shotgun (WGS) entry which is preliminary data.</text>
</comment>
<keyword evidence="4" id="KW-1185">Reference proteome</keyword>
<keyword evidence="2" id="KW-1134">Transmembrane beta strand</keyword>
<evidence type="ECO:0000313" key="4">
    <source>
        <dbReference type="Proteomes" id="UP000776276"/>
    </source>
</evidence>
<dbReference type="EMBL" id="JAHKRT010000009">
    <property type="protein sequence ID" value="MBU3079331.1"/>
    <property type="molecule type" value="Genomic_DNA"/>
</dbReference>
<evidence type="ECO:0000313" key="3">
    <source>
        <dbReference type="EMBL" id="MBU3079331.1"/>
    </source>
</evidence>
<gene>
    <name evidence="3" type="ORF">KOF26_15850</name>
</gene>
<dbReference type="PROSITE" id="PS51257">
    <property type="entry name" value="PROKAR_LIPOPROTEIN"/>
    <property type="match status" value="1"/>
</dbReference>
<dbReference type="Proteomes" id="UP000776276">
    <property type="component" value="Unassembled WGS sequence"/>
</dbReference>
<keyword evidence="2" id="KW-0449">Lipoprotein</keyword>
<evidence type="ECO:0000256" key="2">
    <source>
        <dbReference type="RuleBase" id="RU362097"/>
    </source>
</evidence>
<dbReference type="Pfam" id="PF02321">
    <property type="entry name" value="OEP"/>
    <property type="match status" value="2"/>
</dbReference>
<keyword evidence="2" id="KW-0564">Palmitate</keyword>
<reference evidence="3 4" key="1">
    <citation type="submission" date="2021-06" db="EMBL/GenBank/DDBJ databases">
        <title>Sphingomonas sp. XMGL2, whole genome shotgun sequencing project.</title>
        <authorList>
            <person name="Zhao G."/>
            <person name="Shen L."/>
        </authorList>
    </citation>
    <scope>NUCLEOTIDE SEQUENCE [LARGE SCALE GENOMIC DNA]</scope>
    <source>
        <strain evidence="3 4">XMGL2</strain>
    </source>
</reference>
<dbReference type="InterPro" id="IPR003423">
    <property type="entry name" value="OMP_efflux"/>
</dbReference>